<reference evidence="2" key="1">
    <citation type="submission" date="2016-11" db="EMBL/GenBank/DDBJ databases">
        <authorList>
            <person name="Varghese N."/>
            <person name="Submissions S."/>
        </authorList>
    </citation>
    <scope>NUCLEOTIDE SEQUENCE [LARGE SCALE GENOMIC DNA]</scope>
    <source>
        <strain evidence="2">DSM 27370</strain>
    </source>
</reference>
<dbReference type="Pfam" id="PF06291">
    <property type="entry name" value="Lambda_Bor"/>
    <property type="match status" value="1"/>
</dbReference>
<evidence type="ECO:0000313" key="1">
    <source>
        <dbReference type="EMBL" id="SHG10027.1"/>
    </source>
</evidence>
<dbReference type="RefSeq" id="WP_062183234.1">
    <property type="nucleotide sequence ID" value="NZ_FQUC01000015.1"/>
</dbReference>
<gene>
    <name evidence="1" type="ORF">SAMN05444362_11560</name>
</gene>
<accession>A0A1M5H220</accession>
<proteinExistence type="predicted"/>
<protein>
    <submittedName>
        <fullName evidence="1">Bor protein</fullName>
    </submittedName>
</protein>
<evidence type="ECO:0000313" key="2">
    <source>
        <dbReference type="Proteomes" id="UP000184480"/>
    </source>
</evidence>
<dbReference type="Proteomes" id="UP000184480">
    <property type="component" value="Unassembled WGS sequence"/>
</dbReference>
<name>A0A1M5H220_9BACT</name>
<sequence>MKMTGFLVIAIVSLLLMTSCYTSRVNVGNATAETSRIKVSETKNKFLFWGLLPLDNEQNAKAYVGDKKDYITETSWSVSDGLLNYITLGIYSPTTTTYYVPYEE</sequence>
<dbReference type="PROSITE" id="PS51257">
    <property type="entry name" value="PROKAR_LIPOPROTEIN"/>
    <property type="match status" value="1"/>
</dbReference>
<dbReference type="OrthoDB" id="1453440at2"/>
<keyword evidence="2" id="KW-1185">Reference proteome</keyword>
<dbReference type="AlphaFoldDB" id="A0A1M5H220"/>
<dbReference type="InterPro" id="IPR010438">
    <property type="entry name" value="Lambda_Bor"/>
</dbReference>
<dbReference type="EMBL" id="FQUC01000015">
    <property type="protein sequence ID" value="SHG10027.1"/>
    <property type="molecule type" value="Genomic_DNA"/>
</dbReference>
<organism evidence="1 2">
    <name type="scientific">Dysgonomonas macrotermitis</name>
    <dbReference type="NCBI Taxonomy" id="1346286"/>
    <lineage>
        <taxon>Bacteria</taxon>
        <taxon>Pseudomonadati</taxon>
        <taxon>Bacteroidota</taxon>
        <taxon>Bacteroidia</taxon>
        <taxon>Bacteroidales</taxon>
        <taxon>Dysgonomonadaceae</taxon>
        <taxon>Dysgonomonas</taxon>
    </lineage>
</organism>
<dbReference type="STRING" id="1346286.SAMN05444362_11560"/>